<gene>
    <name evidence="9" type="primary">PCP1</name>
    <name evidence="9" type="ORF">A0J61_06939</name>
</gene>
<dbReference type="Gene3D" id="1.20.1540.10">
    <property type="entry name" value="Rhomboid-like"/>
    <property type="match status" value="1"/>
</dbReference>
<dbReference type="GO" id="GO:0016020">
    <property type="term" value="C:membrane"/>
    <property type="evidence" value="ECO:0007669"/>
    <property type="project" value="UniProtKB-SubCell"/>
</dbReference>
<evidence type="ECO:0000313" key="10">
    <source>
        <dbReference type="Proteomes" id="UP000093000"/>
    </source>
</evidence>
<organism evidence="9 10">
    <name type="scientific">Choanephora cucurbitarum</name>
    <dbReference type="NCBI Taxonomy" id="101091"/>
    <lineage>
        <taxon>Eukaryota</taxon>
        <taxon>Fungi</taxon>
        <taxon>Fungi incertae sedis</taxon>
        <taxon>Mucoromycota</taxon>
        <taxon>Mucoromycotina</taxon>
        <taxon>Mucoromycetes</taxon>
        <taxon>Mucorales</taxon>
        <taxon>Mucorineae</taxon>
        <taxon>Choanephoraceae</taxon>
        <taxon>Choanephoroideae</taxon>
        <taxon>Choanephora</taxon>
    </lineage>
</organism>
<feature type="transmembrane region" description="Helical" evidence="7">
    <location>
        <begin position="152"/>
        <end position="170"/>
    </location>
</feature>
<feature type="transmembrane region" description="Helical" evidence="7">
    <location>
        <begin position="121"/>
        <end position="140"/>
    </location>
</feature>
<evidence type="ECO:0000256" key="1">
    <source>
        <dbReference type="ARBA" id="ARBA00004141"/>
    </source>
</evidence>
<evidence type="ECO:0000256" key="2">
    <source>
        <dbReference type="ARBA" id="ARBA00009045"/>
    </source>
</evidence>
<feature type="transmembrane region" description="Helical" evidence="7">
    <location>
        <begin position="190"/>
        <end position="209"/>
    </location>
</feature>
<feature type="transmembrane region" description="Helical" evidence="7">
    <location>
        <begin position="216"/>
        <end position="236"/>
    </location>
</feature>
<dbReference type="GO" id="GO:0004252">
    <property type="term" value="F:serine-type endopeptidase activity"/>
    <property type="evidence" value="ECO:0007669"/>
    <property type="project" value="InterPro"/>
</dbReference>
<dbReference type="EMBL" id="LUGH01000443">
    <property type="protein sequence ID" value="OBZ85011.1"/>
    <property type="molecule type" value="Genomic_DNA"/>
</dbReference>
<keyword evidence="3 7" id="KW-0812">Transmembrane</keyword>
<dbReference type="PANTHER" id="PTHR43731">
    <property type="entry name" value="RHOMBOID PROTEASE"/>
    <property type="match status" value="1"/>
</dbReference>
<keyword evidence="5 7" id="KW-1133">Transmembrane helix</keyword>
<proteinExistence type="inferred from homology"/>
<feature type="domain" description="Peptidase S54 rhomboid" evidence="8">
    <location>
        <begin position="111"/>
        <end position="270"/>
    </location>
</feature>
<evidence type="ECO:0000256" key="7">
    <source>
        <dbReference type="SAM" id="Phobius"/>
    </source>
</evidence>
<comment type="subcellular location">
    <subcellularLocation>
        <location evidence="1">Membrane</location>
        <topology evidence="1">Multi-pass membrane protein</topology>
    </subcellularLocation>
</comment>
<keyword evidence="6 7" id="KW-0472">Membrane</keyword>
<evidence type="ECO:0000259" key="8">
    <source>
        <dbReference type="Pfam" id="PF01694"/>
    </source>
</evidence>
<comment type="caution">
    <text evidence="9">The sequence shown here is derived from an EMBL/GenBank/DDBJ whole genome shotgun (WGS) entry which is preliminary data.</text>
</comment>
<keyword evidence="10" id="KW-1185">Reference proteome</keyword>
<dbReference type="FunCoup" id="A0A1C7N7G7">
    <property type="interactions" value="378"/>
</dbReference>
<name>A0A1C7N7G7_9FUNG</name>
<keyword evidence="4" id="KW-0378">Hydrolase</keyword>
<dbReference type="PANTHER" id="PTHR43731:SF14">
    <property type="entry name" value="PRESENILIN-ASSOCIATED RHOMBOID-LIKE PROTEIN, MITOCHONDRIAL"/>
    <property type="match status" value="1"/>
</dbReference>
<comment type="similarity">
    <text evidence="2">Belongs to the peptidase S54 family.</text>
</comment>
<evidence type="ECO:0000313" key="9">
    <source>
        <dbReference type="EMBL" id="OBZ85011.1"/>
    </source>
</evidence>
<evidence type="ECO:0000256" key="5">
    <source>
        <dbReference type="ARBA" id="ARBA00022989"/>
    </source>
</evidence>
<sequence>MLCRQTISLHRIASRALFRQTKRTYIRPHYYQQEPSLSKALQRQKNPLHQFGLKVNRLDPNKVLWGLIGTNVTVFLLWQYAYSTYRQFGDPSWISFMSRHFANSEDAVSKGRLHTLLTSSFSHQSLNHLGINMLVLYSMGQGVLQAVGVSRFLMLYSGAGLAASLTGIAYRKYIRPILENKQGNYYNSAANLSLGASGSVMGITTFFACAFPRATFLVFFIVPMPAIAVVGLYTAYDLYQAYAVNKGSITDSAGHLGGVAYGAAYWFLRVRPMLRVGKWRV</sequence>
<dbReference type="AlphaFoldDB" id="A0A1C7N7G7"/>
<protein>
    <submittedName>
        <fullName evidence="9">Rhomboid protein 1, mitochondrial</fullName>
    </submittedName>
</protein>
<dbReference type="STRING" id="101091.A0A1C7N7G7"/>
<reference evidence="9 10" key="1">
    <citation type="submission" date="2016-03" db="EMBL/GenBank/DDBJ databases">
        <title>Choanephora cucurbitarum.</title>
        <authorList>
            <person name="Min B."/>
            <person name="Park H."/>
            <person name="Park J.-H."/>
            <person name="Shin H.-D."/>
            <person name="Choi I.-G."/>
        </authorList>
    </citation>
    <scope>NUCLEOTIDE SEQUENCE [LARGE SCALE GENOMIC DNA]</scope>
    <source>
        <strain evidence="9 10">KUS-F28377</strain>
    </source>
</reference>
<evidence type="ECO:0000256" key="4">
    <source>
        <dbReference type="ARBA" id="ARBA00022801"/>
    </source>
</evidence>
<feature type="transmembrane region" description="Helical" evidence="7">
    <location>
        <begin position="248"/>
        <end position="268"/>
    </location>
</feature>
<dbReference type="Proteomes" id="UP000093000">
    <property type="component" value="Unassembled WGS sequence"/>
</dbReference>
<dbReference type="InterPro" id="IPR035952">
    <property type="entry name" value="Rhomboid-like_sf"/>
</dbReference>
<dbReference type="InterPro" id="IPR022764">
    <property type="entry name" value="Peptidase_S54_rhomboid_dom"/>
</dbReference>
<dbReference type="InParanoid" id="A0A1C7N7G7"/>
<dbReference type="InterPro" id="IPR050925">
    <property type="entry name" value="Rhomboid_protease_S54"/>
</dbReference>
<dbReference type="Pfam" id="PF01694">
    <property type="entry name" value="Rhomboid"/>
    <property type="match status" value="1"/>
</dbReference>
<evidence type="ECO:0000256" key="3">
    <source>
        <dbReference type="ARBA" id="ARBA00022692"/>
    </source>
</evidence>
<feature type="transmembrane region" description="Helical" evidence="7">
    <location>
        <begin position="63"/>
        <end position="82"/>
    </location>
</feature>
<accession>A0A1C7N7G7</accession>
<dbReference type="OrthoDB" id="418595at2759"/>
<dbReference type="SUPFAM" id="SSF144091">
    <property type="entry name" value="Rhomboid-like"/>
    <property type="match status" value="1"/>
</dbReference>
<evidence type="ECO:0000256" key="6">
    <source>
        <dbReference type="ARBA" id="ARBA00023136"/>
    </source>
</evidence>